<accession>A0A5C1A6H9</accession>
<evidence type="ECO:0000256" key="1">
    <source>
        <dbReference type="SAM" id="MobiDB-lite"/>
    </source>
</evidence>
<reference evidence="3" key="1">
    <citation type="submission" date="2019-08" db="EMBL/GenBank/DDBJ databases">
        <title>Limnoglobus roseus gen. nov., sp. nov., a novel freshwater planctomycete with a giant genome from the family Gemmataceae.</title>
        <authorList>
            <person name="Kulichevskaya I.S."/>
            <person name="Naumoff D.G."/>
            <person name="Miroshnikov K."/>
            <person name="Ivanova A."/>
            <person name="Philippov D.A."/>
            <person name="Hakobyan A."/>
            <person name="Rijpstra I.C."/>
            <person name="Sinninghe Damste J.S."/>
            <person name="Liesack W."/>
            <person name="Dedysh S.N."/>
        </authorList>
    </citation>
    <scope>NUCLEOTIDE SEQUENCE [LARGE SCALE GENOMIC DNA]</scope>
    <source>
        <strain evidence="3">PX52</strain>
    </source>
</reference>
<feature type="compositionally biased region" description="Basic and acidic residues" evidence="1">
    <location>
        <begin position="165"/>
        <end position="175"/>
    </location>
</feature>
<gene>
    <name evidence="2" type="ORF">PX52LOC_01747</name>
</gene>
<feature type="region of interest" description="Disordered" evidence="1">
    <location>
        <begin position="152"/>
        <end position="195"/>
    </location>
</feature>
<evidence type="ECO:0000313" key="2">
    <source>
        <dbReference type="EMBL" id="QEL14849.1"/>
    </source>
</evidence>
<dbReference type="Proteomes" id="UP000324974">
    <property type="component" value="Chromosome"/>
</dbReference>
<evidence type="ECO:0000313" key="3">
    <source>
        <dbReference type="Proteomes" id="UP000324974"/>
    </source>
</evidence>
<feature type="region of interest" description="Disordered" evidence="1">
    <location>
        <begin position="19"/>
        <end position="45"/>
    </location>
</feature>
<dbReference type="KEGG" id="lrs:PX52LOC_01747"/>
<dbReference type="RefSeq" id="WP_149109711.1">
    <property type="nucleotide sequence ID" value="NZ_CP042425.1"/>
</dbReference>
<proteinExistence type="predicted"/>
<feature type="region of interest" description="Disordered" evidence="1">
    <location>
        <begin position="286"/>
        <end position="314"/>
    </location>
</feature>
<dbReference type="AlphaFoldDB" id="A0A5C1A6H9"/>
<keyword evidence="3" id="KW-1185">Reference proteome</keyword>
<name>A0A5C1A6H9_9BACT</name>
<feature type="compositionally biased region" description="Basic and acidic residues" evidence="1">
    <location>
        <begin position="186"/>
        <end position="195"/>
    </location>
</feature>
<sequence length="314" mass="33536">MATKMWTLTKRTLVAGLTPAAASPISGRPGPPRDSGRAPETLSGHQSYRGRFLPGEFPPALVEPVTRALDCRKGKTVTDLLLRDRAGYLGTAWTRRNLSLLADYLPVAFEAAMAALVRMVNSGDVQTVPDLQVRIEQVLAVTARKYGSRSYKRLNPKVGHGRPKQSGEDAKDRPKMFVSGGPVPAEKVDGGPRPDEAATAAELADILDQARAALDPREVQIFDAVQAHRVRHGVKAAYPAAVRTLVTDGHGKPIPEGGAAFAAAVRSVRRTFLTVRQVLAARATAAGYAVPPARERRTKRKPAGGQSPEGTPPA</sequence>
<feature type="compositionally biased region" description="Basic residues" evidence="1">
    <location>
        <begin position="152"/>
        <end position="163"/>
    </location>
</feature>
<dbReference type="EMBL" id="CP042425">
    <property type="protein sequence ID" value="QEL14849.1"/>
    <property type="molecule type" value="Genomic_DNA"/>
</dbReference>
<organism evidence="2 3">
    <name type="scientific">Limnoglobus roseus</name>
    <dbReference type="NCBI Taxonomy" id="2598579"/>
    <lineage>
        <taxon>Bacteria</taxon>
        <taxon>Pseudomonadati</taxon>
        <taxon>Planctomycetota</taxon>
        <taxon>Planctomycetia</taxon>
        <taxon>Gemmatales</taxon>
        <taxon>Gemmataceae</taxon>
        <taxon>Limnoglobus</taxon>
    </lineage>
</organism>
<protein>
    <submittedName>
        <fullName evidence="2">Uncharacterized protein</fullName>
    </submittedName>
</protein>